<gene>
    <name evidence="2" type="ORF">A2134_03040</name>
</gene>
<dbReference type="Proteomes" id="UP000178162">
    <property type="component" value="Unassembled WGS sequence"/>
</dbReference>
<dbReference type="Gene3D" id="2.120.10.30">
    <property type="entry name" value="TolB, C-terminal domain"/>
    <property type="match status" value="1"/>
</dbReference>
<dbReference type="InterPro" id="IPR011042">
    <property type="entry name" value="6-blade_b-propeller_TolB-like"/>
</dbReference>
<dbReference type="SUPFAM" id="SSF50952">
    <property type="entry name" value="Soluble quinoprotein glucose dehydrogenase"/>
    <property type="match status" value="1"/>
</dbReference>
<sequence>MFVRYKKAFFIIIAVAILAAIAVAVFNQLETQSKRLQNLPEATPITTPSAKTKTELPAITTIATKLEIPWSITFLPDKSIIVTERLGRIRFIDQNGVLDSKPLLELGDSYHSGEGGLLGVTVHPDFEKNNLVYFYYTYKEKGKILNRVVKYAFKRKSFSDRKIIIENIPGNLFHNGGRIKFGPDGFLYITTGDAQNESFAQDKSSLAGKILRLKDDGSIPKDNPFSNAVYSYGHRNPQGLAWDDKNRLWETEHGRSGLKSGLDELNLIEKGKNYGWPIIQGSEQTLGMETPIVNSGSNITWAPSGSAFYKGSIFFAGLRGITLYEAIIKNKAAILKEHFKGKFGRLR</sequence>
<organism evidence="2 3">
    <name type="scientific">Candidatus Woykebacteria bacterium RBG_16_39_9b</name>
    <dbReference type="NCBI Taxonomy" id="1802595"/>
    <lineage>
        <taxon>Bacteria</taxon>
        <taxon>Candidatus Woykeibacteriota</taxon>
    </lineage>
</organism>
<name>A0A1G1WEG3_9BACT</name>
<dbReference type="PANTHER" id="PTHR19328:SF13">
    <property type="entry name" value="HIPL1 PROTEIN"/>
    <property type="match status" value="1"/>
</dbReference>
<evidence type="ECO:0000259" key="1">
    <source>
        <dbReference type="Pfam" id="PF07995"/>
    </source>
</evidence>
<accession>A0A1G1WEG3</accession>
<dbReference type="AlphaFoldDB" id="A0A1G1WEG3"/>
<dbReference type="EMBL" id="MHCR01000002">
    <property type="protein sequence ID" value="OGY26089.1"/>
    <property type="molecule type" value="Genomic_DNA"/>
</dbReference>
<reference evidence="2 3" key="1">
    <citation type="journal article" date="2016" name="Nat. Commun.">
        <title>Thousands of microbial genomes shed light on interconnected biogeochemical processes in an aquifer system.</title>
        <authorList>
            <person name="Anantharaman K."/>
            <person name="Brown C.T."/>
            <person name="Hug L.A."/>
            <person name="Sharon I."/>
            <person name="Castelle C.J."/>
            <person name="Probst A.J."/>
            <person name="Thomas B.C."/>
            <person name="Singh A."/>
            <person name="Wilkins M.J."/>
            <person name="Karaoz U."/>
            <person name="Brodie E.L."/>
            <person name="Williams K.H."/>
            <person name="Hubbard S.S."/>
            <person name="Banfield J.F."/>
        </authorList>
    </citation>
    <scope>NUCLEOTIDE SEQUENCE [LARGE SCALE GENOMIC DNA]</scope>
</reference>
<dbReference type="PANTHER" id="PTHR19328">
    <property type="entry name" value="HEDGEHOG-INTERACTING PROTEIN"/>
    <property type="match status" value="1"/>
</dbReference>
<feature type="non-terminal residue" evidence="2">
    <location>
        <position position="347"/>
    </location>
</feature>
<evidence type="ECO:0000313" key="3">
    <source>
        <dbReference type="Proteomes" id="UP000178162"/>
    </source>
</evidence>
<dbReference type="Pfam" id="PF07995">
    <property type="entry name" value="GSDH"/>
    <property type="match status" value="1"/>
</dbReference>
<dbReference type="InterPro" id="IPR012938">
    <property type="entry name" value="Glc/Sorbosone_DH"/>
</dbReference>
<evidence type="ECO:0000313" key="2">
    <source>
        <dbReference type="EMBL" id="OGY26089.1"/>
    </source>
</evidence>
<dbReference type="InterPro" id="IPR011041">
    <property type="entry name" value="Quinoprot_gluc/sorb_DH_b-prop"/>
</dbReference>
<dbReference type="STRING" id="1802595.A2134_03040"/>
<protein>
    <submittedName>
        <fullName evidence="2">Glucose sorbosone dehydrogenase</fullName>
    </submittedName>
</protein>
<proteinExistence type="predicted"/>
<comment type="caution">
    <text evidence="2">The sequence shown here is derived from an EMBL/GenBank/DDBJ whole genome shotgun (WGS) entry which is preliminary data.</text>
</comment>
<feature type="domain" description="Glucose/Sorbosone dehydrogenase" evidence="1">
    <location>
        <begin position="66"/>
        <end position="346"/>
    </location>
</feature>